<protein>
    <submittedName>
        <fullName evidence="2">Uncharacterized protein</fullName>
    </submittedName>
</protein>
<comment type="caution">
    <text evidence="2">The sequence shown here is derived from an EMBL/GenBank/DDBJ whole genome shotgun (WGS) entry which is preliminary data.</text>
</comment>
<evidence type="ECO:0000313" key="3">
    <source>
        <dbReference type="Proteomes" id="UP000030001"/>
    </source>
</evidence>
<evidence type="ECO:0000256" key="1">
    <source>
        <dbReference type="SAM" id="MobiDB-lite"/>
    </source>
</evidence>
<feature type="region of interest" description="Disordered" evidence="1">
    <location>
        <begin position="112"/>
        <end position="142"/>
    </location>
</feature>
<reference evidence="2 3" key="1">
    <citation type="submission" date="2014-09" db="EMBL/GenBank/DDBJ databases">
        <title>Lactobacillus mucosae CRL573 Genome Sequencing.</title>
        <authorList>
            <person name="Bleckwedel J."/>
            <person name="Teran L.C."/>
            <person name="Bonacina J."/>
            <person name="Saavedra L."/>
            <person name="Mozzi F.B."/>
            <person name="Raya R.R."/>
        </authorList>
    </citation>
    <scope>NUCLEOTIDE SEQUENCE [LARGE SCALE GENOMIC DNA]</scope>
    <source>
        <strain evidence="2 3">CRL573</strain>
    </source>
</reference>
<name>A0A099YDY3_LIMMU</name>
<gene>
    <name evidence="2" type="ORF">LX03_03170</name>
</gene>
<organism evidence="2 3">
    <name type="scientific">Limosilactobacillus mucosae</name>
    <name type="common">Lactobacillus mucosae</name>
    <dbReference type="NCBI Taxonomy" id="97478"/>
    <lineage>
        <taxon>Bacteria</taxon>
        <taxon>Bacillati</taxon>
        <taxon>Bacillota</taxon>
        <taxon>Bacilli</taxon>
        <taxon>Lactobacillales</taxon>
        <taxon>Lactobacillaceae</taxon>
        <taxon>Limosilactobacillus</taxon>
    </lineage>
</organism>
<proteinExistence type="predicted"/>
<dbReference type="AlphaFoldDB" id="A0A099YDY3"/>
<dbReference type="EMBL" id="JROC01000027">
    <property type="protein sequence ID" value="KGL67138.1"/>
    <property type="molecule type" value="Genomic_DNA"/>
</dbReference>
<evidence type="ECO:0000313" key="2">
    <source>
        <dbReference type="EMBL" id="KGL67138.1"/>
    </source>
</evidence>
<feature type="compositionally biased region" description="Basic and acidic residues" evidence="1">
    <location>
        <begin position="133"/>
        <end position="142"/>
    </location>
</feature>
<dbReference type="Proteomes" id="UP000030001">
    <property type="component" value="Unassembled WGS sequence"/>
</dbReference>
<accession>A0A099YDY3</accession>
<sequence length="142" mass="16032">MAKAVTFKAQDVLGKDFTIVDTFSNIKKIDAGMENIFSAIDKVDKEKSDNATFMQYNDAISEQVIIETGKLLDLTKTDTKKLESMPYSDVFAFYSEAVDKFLGMEVPSVQKMQQRIKKVTEQIDQPEEEENKGEDPKSSEEG</sequence>